<name>A0A822Y1Q2_NELNU</name>
<dbReference type="InterPro" id="IPR036291">
    <property type="entry name" value="NAD(P)-bd_dom_sf"/>
</dbReference>
<dbReference type="Gene3D" id="3.40.50.720">
    <property type="entry name" value="NAD(P)-binding Rossmann-like Domain"/>
    <property type="match status" value="1"/>
</dbReference>
<evidence type="ECO:0000256" key="4">
    <source>
        <dbReference type="SAM" id="MobiDB-lite"/>
    </source>
</evidence>
<evidence type="ECO:0000256" key="1">
    <source>
        <dbReference type="ARBA" id="ARBA00006484"/>
    </source>
</evidence>
<feature type="compositionally biased region" description="Low complexity" evidence="4">
    <location>
        <begin position="9"/>
        <end position="20"/>
    </location>
</feature>
<comment type="similarity">
    <text evidence="1">Belongs to the short-chain dehydrogenases/reductases (SDR) family.</text>
</comment>
<sequence>MGTKELEVSSLSSTRSSSSPCLSTIKWWSEDTIAVVTGANKGIGFAIVKQLAELGLTVILTSRDVSRGQQAVHSLRAQGLDVLFCQLDISDPASIDIFVSWLKEEFGGLDILVNNAAVSFNRIGENSVEHAETVIKTNFYGPKLLTEALLPLFRRSASISRILNVSSRLGLLNVSDG</sequence>
<dbReference type="PANTHER" id="PTHR43490">
    <property type="entry name" value="(+)-NEOMENTHOL DEHYDROGENASE"/>
    <property type="match status" value="1"/>
</dbReference>
<accession>A0A822Y1Q2</accession>
<gene>
    <name evidence="5" type="ORF">HUJ06_026660</name>
</gene>
<dbReference type="GO" id="GO:0016491">
    <property type="term" value="F:oxidoreductase activity"/>
    <property type="evidence" value="ECO:0007669"/>
    <property type="project" value="UniProtKB-KW"/>
</dbReference>
<dbReference type="PRINTS" id="PR00081">
    <property type="entry name" value="GDHRDH"/>
</dbReference>
<keyword evidence="2" id="KW-0521">NADP</keyword>
<proteinExistence type="inferred from homology"/>
<evidence type="ECO:0000313" key="5">
    <source>
        <dbReference type="EMBL" id="DAD25196.1"/>
    </source>
</evidence>
<evidence type="ECO:0008006" key="7">
    <source>
        <dbReference type="Google" id="ProtNLM"/>
    </source>
</evidence>
<evidence type="ECO:0000256" key="2">
    <source>
        <dbReference type="ARBA" id="ARBA00022857"/>
    </source>
</evidence>
<keyword evidence="3" id="KW-0560">Oxidoreductase</keyword>
<dbReference type="EMBL" id="DUZY01000001">
    <property type="protein sequence ID" value="DAD25196.1"/>
    <property type="molecule type" value="Genomic_DNA"/>
</dbReference>
<evidence type="ECO:0000313" key="6">
    <source>
        <dbReference type="Proteomes" id="UP000607653"/>
    </source>
</evidence>
<comment type="caution">
    <text evidence="5">The sequence shown here is derived from an EMBL/GenBank/DDBJ whole genome shotgun (WGS) entry which is preliminary data.</text>
</comment>
<organism evidence="5 6">
    <name type="scientific">Nelumbo nucifera</name>
    <name type="common">Sacred lotus</name>
    <dbReference type="NCBI Taxonomy" id="4432"/>
    <lineage>
        <taxon>Eukaryota</taxon>
        <taxon>Viridiplantae</taxon>
        <taxon>Streptophyta</taxon>
        <taxon>Embryophyta</taxon>
        <taxon>Tracheophyta</taxon>
        <taxon>Spermatophyta</taxon>
        <taxon>Magnoliopsida</taxon>
        <taxon>Proteales</taxon>
        <taxon>Nelumbonaceae</taxon>
        <taxon>Nelumbo</taxon>
    </lineage>
</organism>
<dbReference type="Pfam" id="PF00106">
    <property type="entry name" value="adh_short"/>
    <property type="match status" value="1"/>
</dbReference>
<dbReference type="SUPFAM" id="SSF51735">
    <property type="entry name" value="NAD(P)-binding Rossmann-fold domains"/>
    <property type="match status" value="1"/>
</dbReference>
<protein>
    <recommendedName>
        <fullName evidence="7">(+)-neomenthol dehydrogenase-like</fullName>
    </recommendedName>
</protein>
<dbReference type="AlphaFoldDB" id="A0A822Y1Q2"/>
<dbReference type="InterPro" id="IPR002347">
    <property type="entry name" value="SDR_fam"/>
</dbReference>
<feature type="region of interest" description="Disordered" evidence="4">
    <location>
        <begin position="1"/>
        <end position="20"/>
    </location>
</feature>
<dbReference type="PANTHER" id="PTHR43490:SF60">
    <property type="entry name" value="NAD(P)-BINDING ROSSMANN-FOLD SUPERFAMILY PROTEIN"/>
    <property type="match status" value="1"/>
</dbReference>
<dbReference type="Proteomes" id="UP000607653">
    <property type="component" value="Unassembled WGS sequence"/>
</dbReference>
<keyword evidence="6" id="KW-1185">Reference proteome</keyword>
<evidence type="ECO:0000256" key="3">
    <source>
        <dbReference type="ARBA" id="ARBA00023002"/>
    </source>
</evidence>
<reference evidence="5 6" key="1">
    <citation type="journal article" date="2020" name="Mol. Biol. Evol.">
        <title>Distinct Expression and Methylation Patterns for Genes with Different Fates following a Single Whole-Genome Duplication in Flowering Plants.</title>
        <authorList>
            <person name="Shi T."/>
            <person name="Rahmani R.S."/>
            <person name="Gugger P.F."/>
            <person name="Wang M."/>
            <person name="Li H."/>
            <person name="Zhang Y."/>
            <person name="Li Z."/>
            <person name="Wang Q."/>
            <person name="Van de Peer Y."/>
            <person name="Marchal K."/>
            <person name="Chen J."/>
        </authorList>
    </citation>
    <scope>NUCLEOTIDE SEQUENCE [LARGE SCALE GENOMIC DNA]</scope>
    <source>
        <tissue evidence="5">Leaf</tissue>
    </source>
</reference>